<evidence type="ECO:0000313" key="5">
    <source>
        <dbReference type="Proteomes" id="UP000193622"/>
    </source>
</evidence>
<keyword evidence="1" id="KW-0732">Signal</keyword>
<dbReference type="Pfam" id="PF11738">
    <property type="entry name" value="DUF3298"/>
    <property type="match status" value="1"/>
</dbReference>
<evidence type="ECO:0000259" key="2">
    <source>
        <dbReference type="Pfam" id="PF11738"/>
    </source>
</evidence>
<dbReference type="Gene3D" id="3.30.565.40">
    <property type="entry name" value="Fervidobacterium nodosum Rt17-B1 like"/>
    <property type="match status" value="1"/>
</dbReference>
<dbReference type="InterPro" id="IPR021992">
    <property type="entry name" value="MVL"/>
</dbReference>
<comment type="caution">
    <text evidence="4">The sequence shown here is derived from an EMBL/GenBank/DDBJ whole genome shotgun (WGS) entry which is preliminary data.</text>
</comment>
<accession>A0A1X1WSF3</accession>
<gene>
    <name evidence="4" type="ORF">AWC12_09210</name>
</gene>
<protein>
    <submittedName>
        <fullName evidence="4">Mannan-binding protein</fullName>
    </submittedName>
</protein>
<evidence type="ECO:0000259" key="3">
    <source>
        <dbReference type="Pfam" id="PF12151"/>
    </source>
</evidence>
<organism evidence="4 5">
    <name type="scientific">Mycolicibacterium iranicum</name>
    <name type="common">Mycobacterium iranicum</name>
    <dbReference type="NCBI Taxonomy" id="912594"/>
    <lineage>
        <taxon>Bacteria</taxon>
        <taxon>Bacillati</taxon>
        <taxon>Actinomycetota</taxon>
        <taxon>Actinomycetes</taxon>
        <taxon>Mycobacteriales</taxon>
        <taxon>Mycobacteriaceae</taxon>
        <taxon>Mycolicibacterium</taxon>
    </lineage>
</organism>
<dbReference type="Pfam" id="PF12151">
    <property type="entry name" value="MVL"/>
    <property type="match status" value="1"/>
</dbReference>
<feature type="domain" description="DUF3298" evidence="2">
    <location>
        <begin position="148"/>
        <end position="247"/>
    </location>
</feature>
<sequence>MRTAKIAVAAMTVAGLLTLAPGASASVVSFCEGLGGIWDGQYCRTTVTSERKAIRDIKIAIPAEFVDDPVAGPVVRDYLSALVNNWRTVGTKMVADSFGEGNYQIFRRGPIASLVYRETYHADGPDFNNAYRTFTFDMSTGARLQLVDVLKPGNGLAAIPPLAHPFIVRALDAAPPPHQPGSYPFVADRWTPDKVYSGGYKAWALTPDDLVLYMPDYPVGRDSPTNFTPGIMQWSMDGGTVQAHIPLAALAPILRPEFGGT</sequence>
<feature type="chain" id="PRO_5012123145" evidence="1">
    <location>
        <begin position="26"/>
        <end position="261"/>
    </location>
</feature>
<dbReference type="InterPro" id="IPR021729">
    <property type="entry name" value="DUF3298"/>
</dbReference>
<feature type="domain" description="Mannan-binding protein" evidence="3">
    <location>
        <begin position="21"/>
        <end position="57"/>
    </location>
</feature>
<evidence type="ECO:0000256" key="1">
    <source>
        <dbReference type="SAM" id="SignalP"/>
    </source>
</evidence>
<reference evidence="4 5" key="1">
    <citation type="submission" date="2016-01" db="EMBL/GenBank/DDBJ databases">
        <title>The new phylogeny of the genus Mycobacterium.</title>
        <authorList>
            <person name="Tarcisio F."/>
            <person name="Conor M."/>
            <person name="Antonella G."/>
            <person name="Elisabetta G."/>
            <person name="Giulia F.S."/>
            <person name="Sara T."/>
            <person name="Anna F."/>
            <person name="Clotilde B."/>
            <person name="Roberto B."/>
            <person name="Veronica D.S."/>
            <person name="Fabio R."/>
            <person name="Monica P."/>
            <person name="Olivier J."/>
            <person name="Enrico T."/>
            <person name="Nicola S."/>
        </authorList>
    </citation>
    <scope>NUCLEOTIDE SEQUENCE [LARGE SCALE GENOMIC DNA]</scope>
    <source>
        <strain evidence="4 5">DSM 45541</strain>
    </source>
</reference>
<name>A0A1X1WSF3_MYCIR</name>
<proteinExistence type="predicted"/>
<evidence type="ECO:0000313" key="4">
    <source>
        <dbReference type="EMBL" id="ORV89585.1"/>
    </source>
</evidence>
<feature type="signal peptide" evidence="1">
    <location>
        <begin position="1"/>
        <end position="25"/>
    </location>
</feature>
<dbReference type="AlphaFoldDB" id="A0A1X1WSF3"/>
<dbReference type="RefSeq" id="WP_085173571.1">
    <property type="nucleotide sequence ID" value="NZ_LQPC01000026.1"/>
</dbReference>
<dbReference type="EMBL" id="LQPC01000026">
    <property type="protein sequence ID" value="ORV89585.1"/>
    <property type="molecule type" value="Genomic_DNA"/>
</dbReference>
<dbReference type="Proteomes" id="UP000193622">
    <property type="component" value="Unassembled WGS sequence"/>
</dbReference>